<dbReference type="SMART" id="SM00451">
    <property type="entry name" value="ZnF_U1"/>
    <property type="match status" value="4"/>
</dbReference>
<feature type="region of interest" description="Disordered" evidence="1">
    <location>
        <begin position="444"/>
        <end position="468"/>
    </location>
</feature>
<feature type="compositionally biased region" description="Basic residues" evidence="1">
    <location>
        <begin position="294"/>
        <end position="303"/>
    </location>
</feature>
<feature type="compositionally biased region" description="Low complexity" evidence="1">
    <location>
        <begin position="22"/>
        <end position="37"/>
    </location>
</feature>
<proteinExistence type="predicted"/>
<name>A0ABC9BYE3_9POAL</name>
<protein>
    <recommendedName>
        <fullName evidence="2">C2H2-type domain-containing protein</fullName>
    </recommendedName>
</protein>
<feature type="region of interest" description="Disordered" evidence="1">
    <location>
        <begin position="1"/>
        <end position="68"/>
    </location>
</feature>
<accession>A0ABC9BYE3</accession>
<feature type="domain" description="C2H2-type" evidence="2">
    <location>
        <begin position="357"/>
        <end position="379"/>
    </location>
</feature>
<dbReference type="Proteomes" id="UP001497457">
    <property type="component" value="Chromosome 27b"/>
</dbReference>
<keyword evidence="4" id="KW-1185">Reference proteome</keyword>
<evidence type="ECO:0000256" key="1">
    <source>
        <dbReference type="SAM" id="MobiDB-lite"/>
    </source>
</evidence>
<feature type="region of interest" description="Disordered" evidence="1">
    <location>
        <begin position="294"/>
        <end position="316"/>
    </location>
</feature>
<evidence type="ECO:0000313" key="4">
    <source>
        <dbReference type="Proteomes" id="UP001497457"/>
    </source>
</evidence>
<dbReference type="Gene3D" id="3.30.160.60">
    <property type="entry name" value="Classic Zinc Finger"/>
    <property type="match status" value="3"/>
</dbReference>
<dbReference type="PANTHER" id="PTHR47487:SF2">
    <property type="entry name" value="C2H2-TYPE DOMAIN-CONTAINING PROTEIN"/>
    <property type="match status" value="1"/>
</dbReference>
<reference evidence="3 4" key="2">
    <citation type="submission" date="2024-10" db="EMBL/GenBank/DDBJ databases">
        <authorList>
            <person name="Ryan C."/>
        </authorList>
    </citation>
    <scope>NUCLEOTIDE SEQUENCE [LARGE SCALE GENOMIC DNA]</scope>
</reference>
<evidence type="ECO:0000259" key="2">
    <source>
        <dbReference type="PROSITE" id="PS00028"/>
    </source>
</evidence>
<evidence type="ECO:0000313" key="3">
    <source>
        <dbReference type="EMBL" id="CAL5007086.1"/>
    </source>
</evidence>
<dbReference type="AlphaFoldDB" id="A0ABC9BYE3"/>
<dbReference type="SUPFAM" id="SSF57667">
    <property type="entry name" value="beta-beta-alpha zinc fingers"/>
    <property type="match status" value="4"/>
</dbReference>
<dbReference type="EMBL" id="OZ075137">
    <property type="protein sequence ID" value="CAL5007086.1"/>
    <property type="molecule type" value="Genomic_DNA"/>
</dbReference>
<dbReference type="PANTHER" id="PTHR47487">
    <property type="entry name" value="OS06G0651300 PROTEIN-RELATED"/>
    <property type="match status" value="1"/>
</dbReference>
<reference evidence="4" key="1">
    <citation type="submission" date="2024-06" db="EMBL/GenBank/DDBJ databases">
        <authorList>
            <person name="Ryan C."/>
        </authorList>
    </citation>
    <scope>NUCLEOTIDE SEQUENCE [LARGE SCALE GENOMIC DNA]</scope>
</reference>
<dbReference type="Pfam" id="PF12874">
    <property type="entry name" value="zf-met"/>
    <property type="match status" value="4"/>
</dbReference>
<dbReference type="SMART" id="SM00355">
    <property type="entry name" value="ZnF_C2H2"/>
    <property type="match status" value="5"/>
</dbReference>
<dbReference type="PROSITE" id="PS00028">
    <property type="entry name" value="ZINC_FINGER_C2H2_1"/>
    <property type="match status" value="1"/>
</dbReference>
<dbReference type="InterPro" id="IPR036236">
    <property type="entry name" value="Znf_C2H2_sf"/>
</dbReference>
<dbReference type="InterPro" id="IPR003604">
    <property type="entry name" value="Matrin/U1-like-C_Znf_C2H2"/>
</dbReference>
<gene>
    <name evidence="3" type="ORF">URODEC1_LOCUS68326</name>
</gene>
<organism evidence="3 4">
    <name type="scientific">Urochloa decumbens</name>
    <dbReference type="NCBI Taxonomy" id="240449"/>
    <lineage>
        <taxon>Eukaryota</taxon>
        <taxon>Viridiplantae</taxon>
        <taxon>Streptophyta</taxon>
        <taxon>Embryophyta</taxon>
        <taxon>Tracheophyta</taxon>
        <taxon>Spermatophyta</taxon>
        <taxon>Magnoliopsida</taxon>
        <taxon>Liliopsida</taxon>
        <taxon>Poales</taxon>
        <taxon>Poaceae</taxon>
        <taxon>PACMAD clade</taxon>
        <taxon>Panicoideae</taxon>
        <taxon>Panicodae</taxon>
        <taxon>Paniceae</taxon>
        <taxon>Melinidinae</taxon>
        <taxon>Urochloa</taxon>
    </lineage>
</organism>
<sequence>MEFQYRACDERRSHSPPPPSSSLPAAASTSDSGSADAHGGGGGPALAPRQQSPAAPPPAVAATDSADEMRRQVEKAKIRERILREEAEHLELELEVRQEIREQLLRLSWSALGRSAAGSGPPVVALPPARIISGNASLPVAAHEHSTALPKANTVVTSPAKRKSPDQAAASTVSAATSCKKQKVTLSCTVCGIPTNSEKAMQSHVNGKLHKRKAAALLELPKPTTEQGAVAGNEPGVEALVPSGDYMPTKFMMVSNGGTLNEVMQMDGYLLCEVCNVKTADRVTMMCHLIGSKHSKGQRKGQASRKPPDVAAKKGTKGVSVLEVSTSSFASAGPETLVPEVYGMPHTVRRLEGFFLCELCNIKVLSMSGMQQHLSGKKHKNKANASPDASTCRKDTAKAQPMDADTAVIAGTAVQVEAPLTKILEAIVTDDSVLQKITAASAKENVTTGDRTKSHGDMKASASAAEAQDNNVCDSDSLTMEVDNVHHPLQRVDGFLVCRCCNAKAPSEITMKSHLAGKKHKHKRTLAARVNKKGVSVLVTVADEVQGNSSKSLEANVEEESAPMLVRHANNAFAMVPMEVDTQAEVKPDTCIEPAEDGEITEVQSNSSESVKQHEGAKSVLALAVPQAKNAAPMAPMDEDGLAELAAHIEPAEDGEIAWLQSNGKKSDKADEETESAQSLVAPQVKNADTMAPLEVEGPVEFQRVAHVEPTDQDGEITEEAGAEPVADKANGYVTTQAKDSMETNDTAAPGKPIKIQVEGQVFTVLQQENGRLSCGTCGVHGCNKDSMILHLYTRTHWDKANRTQKKEATAAVVNKGCCGGSAAGVGSGGALMTIV</sequence>
<dbReference type="InterPro" id="IPR013087">
    <property type="entry name" value="Znf_C2H2_type"/>
</dbReference>